<dbReference type="SUPFAM" id="SSF103256">
    <property type="entry name" value="Hypothetical protein TM0160"/>
    <property type="match status" value="1"/>
</dbReference>
<protein>
    <submittedName>
        <fullName evidence="2">Unannotated protein</fullName>
    </submittedName>
</protein>
<organism evidence="2">
    <name type="scientific">freshwater metagenome</name>
    <dbReference type="NCBI Taxonomy" id="449393"/>
    <lineage>
        <taxon>unclassified sequences</taxon>
        <taxon>metagenomes</taxon>
        <taxon>ecological metagenomes</taxon>
    </lineage>
</organism>
<feature type="domain" description="BFN" evidence="1">
    <location>
        <begin position="1"/>
        <end position="134"/>
    </location>
</feature>
<accession>A0A6J6H3J4</accession>
<dbReference type="Gene3D" id="3.10.690.10">
    <property type="entry name" value="Bifunctional nuclease domain"/>
    <property type="match status" value="1"/>
</dbReference>
<proteinExistence type="predicted"/>
<sequence>MKSLSVRGVRIDRMAGTPVVMLREADAPRRQFEIYIGAPEAAAIKTALDGEKTPRPLTHELLVNALEQLSFAMTRVVLTHVTAGTYFAELVIVGDDGDETRVSARPSDAIALALRASCPIYASEALLEMVGEVVEEEETAPNDEILDEFRDFIENISPEDFE</sequence>
<dbReference type="AlphaFoldDB" id="A0A6J6H3J4"/>
<dbReference type="PANTHER" id="PTHR15160:SF1">
    <property type="entry name" value="VON HIPPEL-LINDAU DISEASE TUMOR SUPPRESSOR"/>
    <property type="match status" value="1"/>
</dbReference>
<dbReference type="InterPro" id="IPR036104">
    <property type="entry name" value="BFN_sf"/>
</dbReference>
<dbReference type="PROSITE" id="PS51658">
    <property type="entry name" value="BFN"/>
    <property type="match status" value="1"/>
</dbReference>
<dbReference type="GO" id="GO:0004518">
    <property type="term" value="F:nuclease activity"/>
    <property type="evidence" value="ECO:0007669"/>
    <property type="project" value="InterPro"/>
</dbReference>
<name>A0A6J6H3J4_9ZZZZ</name>
<dbReference type="Pfam" id="PF02577">
    <property type="entry name" value="BFN_dom"/>
    <property type="match status" value="1"/>
</dbReference>
<evidence type="ECO:0000313" key="2">
    <source>
        <dbReference type="EMBL" id="CAB4605825.1"/>
    </source>
</evidence>
<dbReference type="PANTHER" id="PTHR15160">
    <property type="entry name" value="VON HIPPEL-LINDAU PROTEIN"/>
    <property type="match status" value="1"/>
</dbReference>
<evidence type="ECO:0000259" key="1">
    <source>
        <dbReference type="PROSITE" id="PS51658"/>
    </source>
</evidence>
<dbReference type="InterPro" id="IPR003729">
    <property type="entry name" value="Bi_nuclease_dom"/>
</dbReference>
<gene>
    <name evidence="2" type="ORF">UFOPK1874_00095</name>
</gene>
<reference evidence="2" key="1">
    <citation type="submission" date="2020-05" db="EMBL/GenBank/DDBJ databases">
        <authorList>
            <person name="Chiriac C."/>
            <person name="Salcher M."/>
            <person name="Ghai R."/>
            <person name="Kavagutti S V."/>
        </authorList>
    </citation>
    <scope>NUCLEOTIDE SEQUENCE</scope>
</reference>
<dbReference type="EMBL" id="CAEZUX010000003">
    <property type="protein sequence ID" value="CAB4605825.1"/>
    <property type="molecule type" value="Genomic_DNA"/>
</dbReference>